<comment type="caution">
    <text evidence="2">The sequence shown here is derived from an EMBL/GenBank/DDBJ whole genome shotgun (WGS) entry which is preliminary data.</text>
</comment>
<dbReference type="GO" id="GO:0004553">
    <property type="term" value="F:hydrolase activity, hydrolyzing O-glycosyl compounds"/>
    <property type="evidence" value="ECO:0007669"/>
    <property type="project" value="InterPro"/>
</dbReference>
<dbReference type="SUPFAM" id="SSF51445">
    <property type="entry name" value="(Trans)glycosidases"/>
    <property type="match status" value="1"/>
</dbReference>
<dbReference type="RefSeq" id="WP_125247156.1">
    <property type="nucleotide sequence ID" value="NZ_RSEB01000002.1"/>
</dbReference>
<dbReference type="InterPro" id="IPR039743">
    <property type="entry name" value="6GAL/EXGAL"/>
</dbReference>
<dbReference type="EMBL" id="RSEB01000002">
    <property type="protein sequence ID" value="RRS00477.1"/>
    <property type="molecule type" value="Genomic_DNA"/>
</dbReference>
<evidence type="ECO:0000313" key="3">
    <source>
        <dbReference type="Proteomes" id="UP000277256"/>
    </source>
</evidence>
<dbReference type="SUPFAM" id="SSF50370">
    <property type="entry name" value="Ricin B-like lectins"/>
    <property type="match status" value="1"/>
</dbReference>
<dbReference type="PANTHER" id="PTHR42767:SF1">
    <property type="entry name" value="ENDO-BETA-1,6-GALACTANASE-LIKE DOMAIN-CONTAINING PROTEIN"/>
    <property type="match status" value="1"/>
</dbReference>
<dbReference type="PANTHER" id="PTHR42767">
    <property type="entry name" value="ENDO-BETA-1,6-GALACTANASE"/>
    <property type="match status" value="1"/>
</dbReference>
<evidence type="ECO:0000259" key="1">
    <source>
        <dbReference type="SMART" id="SM00458"/>
    </source>
</evidence>
<reference evidence="2 3" key="1">
    <citation type="submission" date="2018-12" db="EMBL/GenBank/DDBJ databases">
        <title>Glycomyces sp. YIM 121974 draft genome.</title>
        <authorList>
            <person name="Li Q."/>
        </authorList>
    </citation>
    <scope>NUCLEOTIDE SEQUENCE [LARGE SCALE GENOMIC DNA]</scope>
    <source>
        <strain evidence="2 3">YIM 121974</strain>
    </source>
</reference>
<dbReference type="InterPro" id="IPR017853">
    <property type="entry name" value="GH"/>
</dbReference>
<dbReference type="Gene3D" id="3.20.20.80">
    <property type="entry name" value="Glycosidases"/>
    <property type="match status" value="1"/>
</dbReference>
<dbReference type="OrthoDB" id="9806701at2"/>
<dbReference type="AlphaFoldDB" id="A0A426V0W8"/>
<name>A0A426V0W8_9ACTN</name>
<dbReference type="InterPro" id="IPR008979">
    <property type="entry name" value="Galactose-bd-like_sf"/>
</dbReference>
<dbReference type="InterPro" id="IPR039514">
    <property type="entry name" value="6GAL-like"/>
</dbReference>
<dbReference type="Pfam" id="PF14200">
    <property type="entry name" value="RicinB_lectin_2"/>
    <property type="match status" value="1"/>
</dbReference>
<dbReference type="InterPro" id="IPR011081">
    <property type="entry name" value="Big_4"/>
</dbReference>
<keyword evidence="3" id="KW-1185">Reference proteome</keyword>
<dbReference type="Pfam" id="PF14587">
    <property type="entry name" value="Glyco_hydr_30_2"/>
    <property type="match status" value="1"/>
</dbReference>
<dbReference type="SUPFAM" id="SSF51011">
    <property type="entry name" value="Glycosyl hydrolase domain"/>
    <property type="match status" value="1"/>
</dbReference>
<dbReference type="InterPro" id="IPR000421">
    <property type="entry name" value="FA58C"/>
</dbReference>
<dbReference type="Pfam" id="PF00754">
    <property type="entry name" value="F5_F8_type_C"/>
    <property type="match status" value="1"/>
</dbReference>
<dbReference type="Proteomes" id="UP000277256">
    <property type="component" value="Unassembled WGS sequence"/>
</dbReference>
<dbReference type="PROSITE" id="PS50231">
    <property type="entry name" value="RICIN_B_LECTIN"/>
    <property type="match status" value="1"/>
</dbReference>
<dbReference type="SMART" id="SM00458">
    <property type="entry name" value="RICIN"/>
    <property type="match status" value="1"/>
</dbReference>
<organism evidence="2 3">
    <name type="scientific">Glycomyces terrestris</name>
    <dbReference type="NCBI Taxonomy" id="2493553"/>
    <lineage>
        <taxon>Bacteria</taxon>
        <taxon>Bacillati</taxon>
        <taxon>Actinomycetota</taxon>
        <taxon>Actinomycetes</taxon>
        <taxon>Glycomycetales</taxon>
        <taxon>Glycomycetaceae</taxon>
        <taxon>Glycomyces</taxon>
    </lineage>
</organism>
<dbReference type="Pfam" id="PF07532">
    <property type="entry name" value="Big_4"/>
    <property type="match status" value="1"/>
</dbReference>
<dbReference type="SUPFAM" id="SSF49785">
    <property type="entry name" value="Galactose-binding domain-like"/>
    <property type="match status" value="1"/>
</dbReference>
<sequence>MSSPRPQRALPLRRNGFRRGPAAAAAAGLAAVVAASALPALTGGAANAEEAAANAVTVALDPSYQQAEFEGWGTSLVWFANATGGYPDEIRNELADMVFGDEGLNLNIARYNIGGGNAPNIDNEYLRGGASAVPGWWAAPEGTTHEDKDWWDPENPDHWNWDADANQRWWIDRVKEDVTHWEAFANSPPYFQTVSGYVSGGFDANQDQIRADSVDEFAVYLTEVMERVEAEHGIRFDTVDPLNEPNTNYWGTQLGPDGVQPTGGRQEGAHAGPELQQLVINALAERLSESELDAVVSAMDETNPGTFVRNWNAYTEESRANVDQLNVHTYGTGQRTSARDLAKAAGLPLWMSEVEGSWTSGQDYESMENGIGIASRITDDLRELESTAWVLWQPIEDVAGGHSWGSIHVPFDCTAEDTLETCPIKVNTKFYTIQNFTHYIEPGDHVIATDSAATTAAVEGDGSGANAVYTNSADAAVDVTLDLSKFERIARGATVTPVVTSADGALVEGDPVRVRGGQATLTVPAKSVTTFVITGVSGVACDAALFQDGHVYRFDGVQSGKSIAPNAEGTGIVIETDDQYDGEQLWRVEKLTGGYTNTERYAIVNAATGARLAIGDGLAVLEPGGGDPSEAAQWYLSSTGDGTFVPVNVGTGLVLDVWGEATADGSPVQTYTPTSAANQRWGVVDETVLRAQQVRSYTVPGYVPELPATVPGVYRDGARGALPVEWELPSESTWDRVRTVTVWGEAVDALGNTFRAKAKVAVDTFSETAPASAVTYPGFTPPLPATVTALGDNGTEASVPVVWEEPAEGAFDDYGTVQVAGTAVLVDGTELPAVVNVEVTDPVEANVALGEGVAISATYTEPGYSTAGLRNGVLTDKAWSNWKSGPFNTEEAITVELPEARDVTRVVSHFWSDGGRPSYADTLTVQYLDADGNWVDAGFVDVPTDEVPVIDVEVNAKTSAVRLVMTAGSGGTAGWIILSEIEVYAKAPAA</sequence>
<accession>A0A426V0W8</accession>
<proteinExistence type="predicted"/>
<gene>
    <name evidence="2" type="ORF">EIW28_07905</name>
</gene>
<protein>
    <recommendedName>
        <fullName evidence="1">Ricin B lectin domain-containing protein</fullName>
    </recommendedName>
</protein>
<dbReference type="InterPro" id="IPR035992">
    <property type="entry name" value="Ricin_B-like_lectins"/>
</dbReference>
<dbReference type="InterPro" id="IPR000772">
    <property type="entry name" value="Ricin_B_lectin"/>
</dbReference>
<feature type="domain" description="Ricin B lectin" evidence="1">
    <location>
        <begin position="549"/>
        <end position="684"/>
    </location>
</feature>
<dbReference type="CDD" id="cd00161">
    <property type="entry name" value="beta-trefoil_Ricin-like"/>
    <property type="match status" value="1"/>
</dbReference>
<evidence type="ECO:0000313" key="2">
    <source>
        <dbReference type="EMBL" id="RRS00477.1"/>
    </source>
</evidence>
<dbReference type="Gene3D" id="2.60.120.260">
    <property type="entry name" value="Galactose-binding domain-like"/>
    <property type="match status" value="1"/>
</dbReference>
<dbReference type="Gene3D" id="2.80.10.50">
    <property type="match status" value="1"/>
</dbReference>